<dbReference type="Pfam" id="PF17836">
    <property type="entry name" value="PglD_N"/>
    <property type="match status" value="1"/>
</dbReference>
<dbReference type="SUPFAM" id="SSF51161">
    <property type="entry name" value="Trimeric LpxA-like enzymes"/>
    <property type="match status" value="1"/>
</dbReference>
<dbReference type="InterPro" id="IPR050179">
    <property type="entry name" value="Trans_hexapeptide_repeat"/>
</dbReference>
<reference evidence="3" key="2">
    <citation type="journal article" date="2024" name="Int. J. Antimicrob. Agents">
        <title>Identification of a novel Providencia species showing multi-drug-resistant in three patients with hospital-acquired infection.</title>
        <authorList>
            <person name="Yang W."/>
            <person name="Chen J."/>
            <person name="Yang F."/>
            <person name="Ji P."/>
            <person name="Shen S."/>
            <person name="Yin D."/>
            <person name="Hu F."/>
        </authorList>
    </citation>
    <scope>NUCLEOTIDE SEQUENCE</scope>
    <source>
        <strain evidence="3">CRE-138-0111</strain>
    </source>
</reference>
<evidence type="ECO:0000256" key="1">
    <source>
        <dbReference type="ARBA" id="ARBA00007274"/>
    </source>
</evidence>
<dbReference type="CDD" id="cd03360">
    <property type="entry name" value="LbH_AT_putative"/>
    <property type="match status" value="1"/>
</dbReference>
<dbReference type="Proteomes" id="UP001176478">
    <property type="component" value="Unassembled WGS sequence"/>
</dbReference>
<protein>
    <submittedName>
        <fullName evidence="3">Acetyltransferase</fullName>
    </submittedName>
</protein>
<reference evidence="3" key="1">
    <citation type="submission" date="2023-07" db="EMBL/GenBank/DDBJ databases">
        <authorList>
            <person name="Yang W."/>
            <person name="Chen J."/>
            <person name="Ji P."/>
            <person name="Hu F."/>
        </authorList>
    </citation>
    <scope>NUCLEOTIDE SEQUENCE</scope>
    <source>
        <strain evidence="3">CRE-138-0111</strain>
    </source>
</reference>
<dbReference type="EMBL" id="JAUQTG010000004">
    <property type="protein sequence ID" value="MDO7856408.1"/>
    <property type="molecule type" value="Genomic_DNA"/>
</dbReference>
<feature type="domain" description="PglD N-terminal" evidence="2">
    <location>
        <begin position="6"/>
        <end position="85"/>
    </location>
</feature>
<proteinExistence type="inferred from homology"/>
<dbReference type="Gene3D" id="2.160.10.10">
    <property type="entry name" value="Hexapeptide repeat proteins"/>
    <property type="match status" value="1"/>
</dbReference>
<dbReference type="InterPro" id="IPR011004">
    <property type="entry name" value="Trimer_LpxA-like_sf"/>
</dbReference>
<keyword evidence="4" id="KW-1185">Reference proteome</keyword>
<dbReference type="PANTHER" id="PTHR43300">
    <property type="entry name" value="ACETYLTRANSFERASE"/>
    <property type="match status" value="1"/>
</dbReference>
<evidence type="ECO:0000313" key="4">
    <source>
        <dbReference type="Proteomes" id="UP001176478"/>
    </source>
</evidence>
<organism evidence="3 4">
    <name type="scientific">Providencia huashanensis</name>
    <dbReference type="NCBI Taxonomy" id="3037798"/>
    <lineage>
        <taxon>Bacteria</taxon>
        <taxon>Pseudomonadati</taxon>
        <taxon>Pseudomonadota</taxon>
        <taxon>Gammaproteobacteria</taxon>
        <taxon>Enterobacterales</taxon>
        <taxon>Morganellaceae</taxon>
        <taxon>Providencia</taxon>
    </lineage>
</organism>
<evidence type="ECO:0000313" key="3">
    <source>
        <dbReference type="EMBL" id="MDO7856408.1"/>
    </source>
</evidence>
<dbReference type="InterPro" id="IPR041561">
    <property type="entry name" value="PglD_N"/>
</dbReference>
<comment type="similarity">
    <text evidence="1">Belongs to the transferase hexapeptide repeat family.</text>
</comment>
<dbReference type="InterPro" id="IPR020019">
    <property type="entry name" value="AcTrfase_PglD-like"/>
</dbReference>
<comment type="caution">
    <text evidence="3">The sequence shown here is derived from an EMBL/GenBank/DDBJ whole genome shotgun (WGS) entry which is preliminary data.</text>
</comment>
<gene>
    <name evidence="3" type="ORF">Q5E86_08555</name>
</gene>
<sequence>MSTIKDIYIIGSSGHASVVTELIEQLNEYKIIGFIDDYKESGEDFLNYKILGDLSYLIEISKTKKINVAIGVGDSNSRESIVNRLNNSNIIYPILIHPLAIVSKRSSIAKGTIILAKSIVSCNVTIGEHCLLNHACCIDHDSTIHNFVTLCPNVFLAGNVHIGSNTIIGLGSNIIEKIKIGENTYIGAGSCVISDQENDIISFGNPCKKNKNNIIGNTFFKWKS</sequence>
<evidence type="ECO:0000259" key="2">
    <source>
        <dbReference type="Pfam" id="PF17836"/>
    </source>
</evidence>
<dbReference type="Gene3D" id="3.40.50.20">
    <property type="match status" value="1"/>
</dbReference>
<dbReference type="NCBIfam" id="TIGR03570">
    <property type="entry name" value="NeuD_NnaD"/>
    <property type="match status" value="1"/>
</dbReference>
<name>A0ABT9AP74_9GAMM</name>
<accession>A0ABT9AP74</accession>
<dbReference type="PANTHER" id="PTHR43300:SF7">
    <property type="entry name" value="UDP-N-ACETYLBACILLOSAMINE N-ACETYLTRANSFERASE"/>
    <property type="match status" value="1"/>
</dbReference>